<organism evidence="3 4">
    <name type="scientific">Micromonospora echinofusca</name>
    <dbReference type="NCBI Taxonomy" id="47858"/>
    <lineage>
        <taxon>Bacteria</taxon>
        <taxon>Bacillati</taxon>
        <taxon>Actinomycetota</taxon>
        <taxon>Actinomycetes</taxon>
        <taxon>Micromonosporales</taxon>
        <taxon>Micromonosporaceae</taxon>
        <taxon>Micromonospora</taxon>
    </lineage>
</organism>
<keyword evidence="1" id="KW-0812">Transmembrane</keyword>
<dbReference type="SUPFAM" id="SSF140453">
    <property type="entry name" value="EsxAB dimer-like"/>
    <property type="match status" value="1"/>
</dbReference>
<proteinExistence type="predicted"/>
<feature type="transmembrane region" description="Helical" evidence="1">
    <location>
        <begin position="108"/>
        <end position="126"/>
    </location>
</feature>
<evidence type="ECO:0000313" key="3">
    <source>
        <dbReference type="EMBL" id="MBO4209679.1"/>
    </source>
</evidence>
<dbReference type="RefSeq" id="WP_208816636.1">
    <property type="nucleotide sequence ID" value="NZ_WVUH01000335.1"/>
</dbReference>
<dbReference type="Proteomes" id="UP000823521">
    <property type="component" value="Unassembled WGS sequence"/>
</dbReference>
<dbReference type="Gene3D" id="1.10.287.1060">
    <property type="entry name" value="ESAT-6-like"/>
    <property type="match status" value="1"/>
</dbReference>
<dbReference type="Pfam" id="PF25547">
    <property type="entry name" value="WXG100_2"/>
    <property type="match status" value="1"/>
</dbReference>
<dbReference type="InterPro" id="IPR036689">
    <property type="entry name" value="ESAT-6-like_sf"/>
</dbReference>
<keyword evidence="1" id="KW-0472">Membrane</keyword>
<comment type="caution">
    <text evidence="3">The sequence shown here is derived from an EMBL/GenBank/DDBJ whole genome shotgun (WGS) entry which is preliminary data.</text>
</comment>
<sequence length="299" mass="31792">MGMEIPDWTRTMFLITTGESWPEADEDKLRALSTVWNAFATQLADTETTIRTARQSVTTSWTGQGADAFTTRLDQLVDTGHIKALRDTSTALTAYTQQAALNVEYAKMMIIGQLVILFLTFVVPLLKALAFPPAAPAAAAAITAAQALGRHLAIQIIRQLASSLAWNLGLQVSLDVAIQAAQVARRDRTEWDTNRTAGAALTATIGSGVGALLSPLAHLVATRFNTAVTHQTLRHAGSLAGHMGQSALHEWTAEAAADLILNGRREAPAGWAATAGATEGAIDWTRDRTIAKLTSPTTG</sequence>
<accession>A0ABS3VYR4</accession>
<evidence type="ECO:0000259" key="2">
    <source>
        <dbReference type="Pfam" id="PF25547"/>
    </source>
</evidence>
<reference evidence="3 4" key="1">
    <citation type="submission" date="2019-12" db="EMBL/GenBank/DDBJ databases">
        <title>Whole genome sequencing of endophytic Actinobacterium Micromonospora sp. MPMI6T.</title>
        <authorList>
            <person name="Evv R."/>
            <person name="Podile A.R."/>
        </authorList>
    </citation>
    <scope>NUCLEOTIDE SEQUENCE [LARGE SCALE GENOMIC DNA]</scope>
    <source>
        <strain evidence="3 4">MPMI6</strain>
    </source>
</reference>
<keyword evidence="4" id="KW-1185">Reference proteome</keyword>
<name>A0ABS3VYR4_MICEH</name>
<feature type="domain" description="Outer membrane channel protein CpnT-like N-terminal" evidence="2">
    <location>
        <begin position="12"/>
        <end position="147"/>
    </location>
</feature>
<dbReference type="EMBL" id="WVUH01000335">
    <property type="protein sequence ID" value="MBO4209679.1"/>
    <property type="molecule type" value="Genomic_DNA"/>
</dbReference>
<evidence type="ECO:0000313" key="4">
    <source>
        <dbReference type="Proteomes" id="UP000823521"/>
    </source>
</evidence>
<keyword evidence="1" id="KW-1133">Transmembrane helix</keyword>
<feature type="non-terminal residue" evidence="3">
    <location>
        <position position="299"/>
    </location>
</feature>
<evidence type="ECO:0000256" key="1">
    <source>
        <dbReference type="SAM" id="Phobius"/>
    </source>
</evidence>
<dbReference type="InterPro" id="IPR057746">
    <property type="entry name" value="CpnT-like_N"/>
</dbReference>
<protein>
    <recommendedName>
        <fullName evidence="2">Outer membrane channel protein CpnT-like N-terminal domain-containing protein</fullName>
    </recommendedName>
</protein>
<gene>
    <name evidence="3" type="ORF">GSF22_27350</name>
</gene>